<dbReference type="AlphaFoldDB" id="A0A150XFL8"/>
<dbReference type="GO" id="GO:0015074">
    <property type="term" value="P:DNA integration"/>
    <property type="evidence" value="ECO:0007669"/>
    <property type="project" value="InterPro"/>
</dbReference>
<evidence type="ECO:0000259" key="4">
    <source>
        <dbReference type="PROSITE" id="PS51898"/>
    </source>
</evidence>
<dbReference type="InterPro" id="IPR011010">
    <property type="entry name" value="DNA_brk_join_enz"/>
</dbReference>
<keyword evidence="6" id="KW-1185">Reference proteome</keyword>
<protein>
    <submittedName>
        <fullName evidence="5">Integrase</fullName>
    </submittedName>
</protein>
<evidence type="ECO:0000256" key="1">
    <source>
        <dbReference type="ARBA" id="ARBA00008857"/>
    </source>
</evidence>
<comment type="similarity">
    <text evidence="1">Belongs to the 'phage' integrase family.</text>
</comment>
<evidence type="ECO:0000313" key="6">
    <source>
        <dbReference type="Proteomes" id="UP000075606"/>
    </source>
</evidence>
<dbReference type="InterPro" id="IPR025269">
    <property type="entry name" value="SAM-like_dom"/>
</dbReference>
<dbReference type="InterPro" id="IPR050090">
    <property type="entry name" value="Tyrosine_recombinase_XerCD"/>
</dbReference>
<evidence type="ECO:0000256" key="2">
    <source>
        <dbReference type="ARBA" id="ARBA00023125"/>
    </source>
</evidence>
<dbReference type="InterPro" id="IPR002104">
    <property type="entry name" value="Integrase_catalytic"/>
</dbReference>
<dbReference type="PANTHER" id="PTHR30349">
    <property type="entry name" value="PHAGE INTEGRASE-RELATED"/>
    <property type="match status" value="1"/>
</dbReference>
<accession>A0A150XFL8</accession>
<gene>
    <name evidence="5" type="ORF">AWW68_01565</name>
</gene>
<dbReference type="RefSeq" id="WP_068215867.1">
    <property type="nucleotide sequence ID" value="NZ_CP139724.1"/>
</dbReference>
<evidence type="ECO:0000256" key="3">
    <source>
        <dbReference type="ARBA" id="ARBA00023172"/>
    </source>
</evidence>
<name>A0A150XFL8_9BACT</name>
<dbReference type="STRING" id="333140.AWW68_01565"/>
<dbReference type="SUPFAM" id="SSF56349">
    <property type="entry name" value="DNA breaking-rejoining enzymes"/>
    <property type="match status" value="1"/>
</dbReference>
<dbReference type="Gene3D" id="1.10.443.10">
    <property type="entry name" value="Intergrase catalytic core"/>
    <property type="match status" value="1"/>
</dbReference>
<dbReference type="Proteomes" id="UP000075606">
    <property type="component" value="Unassembled WGS sequence"/>
</dbReference>
<reference evidence="5 6" key="1">
    <citation type="submission" date="2016-01" db="EMBL/GenBank/DDBJ databases">
        <title>Genome sequencing of Roseivirga spongicola UST030701-084.</title>
        <authorList>
            <person name="Selvaratnam C."/>
            <person name="Thevarajoo S."/>
            <person name="Goh K.M."/>
            <person name="Ee R."/>
            <person name="Chan K.-G."/>
            <person name="Chong C.S."/>
        </authorList>
    </citation>
    <scope>NUCLEOTIDE SEQUENCE [LARGE SCALE GENOMIC DNA]</scope>
    <source>
        <strain evidence="5 6">UST030701-084</strain>
    </source>
</reference>
<keyword evidence="3" id="KW-0233">DNA recombination</keyword>
<dbReference type="PROSITE" id="PS51898">
    <property type="entry name" value="TYR_RECOMBINASE"/>
    <property type="match status" value="1"/>
</dbReference>
<evidence type="ECO:0000313" key="5">
    <source>
        <dbReference type="EMBL" id="KYG77484.1"/>
    </source>
</evidence>
<feature type="domain" description="Tyr recombinase" evidence="4">
    <location>
        <begin position="252"/>
        <end position="445"/>
    </location>
</feature>
<dbReference type="GO" id="GO:0006310">
    <property type="term" value="P:DNA recombination"/>
    <property type="evidence" value="ECO:0007669"/>
    <property type="project" value="UniProtKB-KW"/>
</dbReference>
<dbReference type="InterPro" id="IPR010998">
    <property type="entry name" value="Integrase_recombinase_N"/>
</dbReference>
<dbReference type="OrthoDB" id="1094492at2"/>
<dbReference type="Gene3D" id="1.10.150.130">
    <property type="match status" value="1"/>
</dbReference>
<dbReference type="InterPro" id="IPR035386">
    <property type="entry name" value="Arm-DNA-bind_5"/>
</dbReference>
<dbReference type="Pfam" id="PF00589">
    <property type="entry name" value="Phage_integrase"/>
    <property type="match status" value="1"/>
</dbReference>
<dbReference type="Pfam" id="PF13102">
    <property type="entry name" value="Phage_int_SAM_5"/>
    <property type="match status" value="1"/>
</dbReference>
<sequence length="446" mass="51925">MASVKLVFWKHDKKKDGTSPIAIRITKDRKTRYIFTGEYAQEKDWDFKQSKVKKSHVNSVRLNNLLQKKLSEAHAAILEAEASTEELSAKQIQKKVKRTGKNVSFFQLASERIGRKYNEGKFSVVKPEISILYNIMEFINLNHSKPRQKVVEEIKNRRLERISKARKGLYSVDDELKEFAKNSSLSFSDIDMGFINNFKSFSTSYLEQKPRTITNQLIFIRTMYNLAINEGIIDRKYYPFAGENEKIRIKSGNKIGLTKPEIERIEKLKLEKGSSIWHTRNVWLFSYYFAGVRISDVLEMKWSDFVDGRLYYQMNKNEKPVSLKVPNNASQVLSLYSKGKKSQMDYVFPFLKKADPKSKVDLFTKTRNATKLLNKYLKRIADMCDIDKNLSNHIARHSFGNIAGDNIHPLMLQKLYRHTDLKTTINYQANFIHKEADEALEKVLNS</sequence>
<comment type="caution">
    <text evidence="5">The sequence shown here is derived from an EMBL/GenBank/DDBJ whole genome shotgun (WGS) entry which is preliminary data.</text>
</comment>
<organism evidence="5 6">
    <name type="scientific">Roseivirga spongicola</name>
    <dbReference type="NCBI Taxonomy" id="333140"/>
    <lineage>
        <taxon>Bacteria</taxon>
        <taxon>Pseudomonadati</taxon>
        <taxon>Bacteroidota</taxon>
        <taxon>Cytophagia</taxon>
        <taxon>Cytophagales</taxon>
        <taxon>Roseivirgaceae</taxon>
        <taxon>Roseivirga</taxon>
    </lineage>
</organism>
<dbReference type="EMBL" id="LRPC01000001">
    <property type="protein sequence ID" value="KYG77484.1"/>
    <property type="molecule type" value="Genomic_DNA"/>
</dbReference>
<dbReference type="Pfam" id="PF17293">
    <property type="entry name" value="Arm-DNA-bind_5"/>
    <property type="match status" value="1"/>
</dbReference>
<dbReference type="GO" id="GO:0003677">
    <property type="term" value="F:DNA binding"/>
    <property type="evidence" value="ECO:0007669"/>
    <property type="project" value="UniProtKB-KW"/>
</dbReference>
<dbReference type="InterPro" id="IPR013762">
    <property type="entry name" value="Integrase-like_cat_sf"/>
</dbReference>
<keyword evidence="2" id="KW-0238">DNA-binding</keyword>
<dbReference type="PANTHER" id="PTHR30349:SF64">
    <property type="entry name" value="PROPHAGE INTEGRASE INTD-RELATED"/>
    <property type="match status" value="1"/>
</dbReference>
<proteinExistence type="inferred from homology"/>